<evidence type="ECO:0000313" key="1">
    <source>
        <dbReference type="EMBL" id="MCF0265850.1"/>
    </source>
</evidence>
<organism evidence="1 2">
    <name type="scientific">Acinetobacter guillouiae</name>
    <name type="common">Acinetobacter genomosp. 11</name>
    <dbReference type="NCBI Taxonomy" id="106649"/>
    <lineage>
        <taxon>Bacteria</taxon>
        <taxon>Pseudomonadati</taxon>
        <taxon>Pseudomonadota</taxon>
        <taxon>Gammaproteobacteria</taxon>
        <taxon>Moraxellales</taxon>
        <taxon>Moraxellaceae</taxon>
        <taxon>Acinetobacter</taxon>
    </lineage>
</organism>
<dbReference type="RefSeq" id="WP_234623862.1">
    <property type="nucleotide sequence ID" value="NZ_JAHWXT010000005.1"/>
</dbReference>
<comment type="caution">
    <text evidence="1">The sequence shown here is derived from an EMBL/GenBank/DDBJ whole genome shotgun (WGS) entry which is preliminary data.</text>
</comment>
<name>A0A8X8KG92_ACIGI</name>
<gene>
    <name evidence="1" type="ORF">KW868_15500</name>
</gene>
<protein>
    <submittedName>
        <fullName evidence="1">Uncharacterized protein</fullName>
    </submittedName>
</protein>
<proteinExistence type="predicted"/>
<evidence type="ECO:0000313" key="2">
    <source>
        <dbReference type="Proteomes" id="UP000887320"/>
    </source>
</evidence>
<dbReference type="EMBL" id="JAHWXT010000005">
    <property type="protein sequence ID" value="MCF0265850.1"/>
    <property type="molecule type" value="Genomic_DNA"/>
</dbReference>
<dbReference type="Proteomes" id="UP000887320">
    <property type="component" value="Unassembled WGS sequence"/>
</dbReference>
<dbReference type="AlphaFoldDB" id="A0A8X8KG92"/>
<sequence>MNELAWNVSLEKNQQRIYLKLIRKSFIQIFKLADVDRYRPKINIFNMDVLVS</sequence>
<accession>A0A8X8KG92</accession>
<reference evidence="1" key="1">
    <citation type="submission" date="2021-07" db="EMBL/GenBank/DDBJ databases">
        <authorList>
            <person name="Fernandez M."/>
            <person name="Pereira P."/>
            <person name="Torres Tejerizo G.A."/>
            <person name="Gonzalez P."/>
            <person name="Agostini E."/>
        </authorList>
    </citation>
    <scope>NUCLEOTIDE SEQUENCE</scope>
    <source>
        <strain evidence="1">SFC 500-1A</strain>
    </source>
</reference>